<evidence type="ECO:0000313" key="2">
    <source>
        <dbReference type="Proteomes" id="UP001497535"/>
    </source>
</evidence>
<evidence type="ECO:0000313" key="1">
    <source>
        <dbReference type="EMBL" id="CAK5069712.1"/>
    </source>
</evidence>
<dbReference type="EMBL" id="CAVMJV010000021">
    <property type="protein sequence ID" value="CAK5069712.1"/>
    <property type="molecule type" value="Genomic_DNA"/>
</dbReference>
<reference evidence="1" key="1">
    <citation type="submission" date="2023-11" db="EMBL/GenBank/DDBJ databases">
        <authorList>
            <person name="Poullet M."/>
        </authorList>
    </citation>
    <scope>NUCLEOTIDE SEQUENCE</scope>
    <source>
        <strain evidence="1">E1834</strain>
    </source>
</reference>
<dbReference type="Proteomes" id="UP001497535">
    <property type="component" value="Unassembled WGS sequence"/>
</dbReference>
<organism evidence="1 2">
    <name type="scientific">Meloidogyne enterolobii</name>
    <name type="common">Root-knot nematode worm</name>
    <name type="synonym">Meloidogyne mayaguensis</name>
    <dbReference type="NCBI Taxonomy" id="390850"/>
    <lineage>
        <taxon>Eukaryota</taxon>
        <taxon>Metazoa</taxon>
        <taxon>Ecdysozoa</taxon>
        <taxon>Nematoda</taxon>
        <taxon>Chromadorea</taxon>
        <taxon>Rhabditida</taxon>
        <taxon>Tylenchina</taxon>
        <taxon>Tylenchomorpha</taxon>
        <taxon>Tylenchoidea</taxon>
        <taxon>Meloidogynidae</taxon>
        <taxon>Meloidogyninae</taxon>
        <taxon>Meloidogyne</taxon>
    </lineage>
</organism>
<name>A0ACB0YYT0_MELEN</name>
<keyword evidence="2" id="KW-1185">Reference proteome</keyword>
<accession>A0ACB0YYT0</accession>
<sequence>MEQIPRLSDDVLYIISEKLLFKNRYGDIDLRSKIANPYALFMFHSVRNMRGFLFQFSKMKHLDLSICNNDCFIKFYKDVIPDCIVSVLFLFSFLEIISKFKLLPAL</sequence>
<protein>
    <submittedName>
        <fullName evidence="1">Uncharacterized protein</fullName>
    </submittedName>
</protein>
<gene>
    <name evidence="1" type="ORF">MENTE1834_LOCUS18428</name>
</gene>
<proteinExistence type="predicted"/>
<comment type="caution">
    <text evidence="1">The sequence shown here is derived from an EMBL/GenBank/DDBJ whole genome shotgun (WGS) entry which is preliminary data.</text>
</comment>